<gene>
    <name evidence="3" type="ORF">MNOR_LOCUS39054</name>
</gene>
<comment type="caution">
    <text evidence="3">The sequence shown here is derived from an EMBL/GenBank/DDBJ whole genome shotgun (WGS) entry which is preliminary data.</text>
</comment>
<dbReference type="Proteomes" id="UP001497623">
    <property type="component" value="Unassembled WGS sequence"/>
</dbReference>
<dbReference type="EMBL" id="CAXKWB010096313">
    <property type="protein sequence ID" value="CAL4220689.1"/>
    <property type="molecule type" value="Genomic_DNA"/>
</dbReference>
<protein>
    <recommendedName>
        <fullName evidence="5">DUF3618 domain-containing protein</fullName>
    </recommendedName>
</protein>
<name>A0AAV2SLH6_MEGNR</name>
<accession>A0AAV2SLH6</accession>
<feature type="compositionally biased region" description="Polar residues" evidence="1">
    <location>
        <begin position="32"/>
        <end position="42"/>
    </location>
</feature>
<keyword evidence="2" id="KW-0472">Membrane</keyword>
<dbReference type="Gene3D" id="1.10.287.70">
    <property type="match status" value="1"/>
</dbReference>
<evidence type="ECO:0000256" key="2">
    <source>
        <dbReference type="SAM" id="Phobius"/>
    </source>
</evidence>
<evidence type="ECO:0000313" key="4">
    <source>
        <dbReference type="Proteomes" id="UP001497623"/>
    </source>
</evidence>
<feature type="region of interest" description="Disordered" evidence="1">
    <location>
        <begin position="24"/>
        <end position="43"/>
    </location>
</feature>
<proteinExistence type="predicted"/>
<keyword evidence="2" id="KW-1133">Transmembrane helix</keyword>
<reference evidence="3 4" key="1">
    <citation type="submission" date="2024-05" db="EMBL/GenBank/DDBJ databases">
        <authorList>
            <person name="Wallberg A."/>
        </authorList>
    </citation>
    <scope>NUCLEOTIDE SEQUENCE [LARGE SCALE GENOMIC DNA]</scope>
</reference>
<dbReference type="AlphaFoldDB" id="A0AAV2SLH6"/>
<feature type="non-terminal residue" evidence="3">
    <location>
        <position position="183"/>
    </location>
</feature>
<organism evidence="3 4">
    <name type="scientific">Meganyctiphanes norvegica</name>
    <name type="common">Northern krill</name>
    <name type="synonym">Thysanopoda norvegica</name>
    <dbReference type="NCBI Taxonomy" id="48144"/>
    <lineage>
        <taxon>Eukaryota</taxon>
        <taxon>Metazoa</taxon>
        <taxon>Ecdysozoa</taxon>
        <taxon>Arthropoda</taxon>
        <taxon>Crustacea</taxon>
        <taxon>Multicrustacea</taxon>
        <taxon>Malacostraca</taxon>
        <taxon>Eumalacostraca</taxon>
        <taxon>Eucarida</taxon>
        <taxon>Euphausiacea</taxon>
        <taxon>Euphausiidae</taxon>
        <taxon>Meganyctiphanes</taxon>
    </lineage>
</organism>
<keyword evidence="2" id="KW-0812">Transmembrane</keyword>
<feature type="transmembrane region" description="Helical" evidence="2">
    <location>
        <begin position="114"/>
        <end position="134"/>
    </location>
</feature>
<evidence type="ECO:0000256" key="1">
    <source>
        <dbReference type="SAM" id="MobiDB-lite"/>
    </source>
</evidence>
<keyword evidence="4" id="KW-1185">Reference proteome</keyword>
<evidence type="ECO:0008006" key="5">
    <source>
        <dbReference type="Google" id="ProtNLM"/>
    </source>
</evidence>
<sequence>MVDTTINSSQLLRDDLNEAKKKVADSTKETSKQLSQLKNDAQATGRMVKDKTAHVGSNIKDATTGAGQWVASKSTETAKAAMDQAKSGLSLGEKFMLAFVENISKWSRSGATHFMLFFILAGYTALGAWLYILFESPHELATQEQYKVDKIAFQEDLDEAKERFVEDTWDIKDSSLNYTQWEK</sequence>
<evidence type="ECO:0000313" key="3">
    <source>
        <dbReference type="EMBL" id="CAL4220689.1"/>
    </source>
</evidence>